<feature type="region of interest" description="Disordered" evidence="1">
    <location>
        <begin position="1057"/>
        <end position="1096"/>
    </location>
</feature>
<feature type="compositionally biased region" description="Basic and acidic residues" evidence="1">
    <location>
        <begin position="838"/>
        <end position="850"/>
    </location>
</feature>
<protein>
    <submittedName>
        <fullName evidence="3">SYNRG protein</fullName>
    </submittedName>
</protein>
<feature type="region of interest" description="Disordered" evidence="1">
    <location>
        <begin position="818"/>
        <end position="870"/>
    </location>
</feature>
<feature type="region of interest" description="Disordered" evidence="1">
    <location>
        <begin position="667"/>
        <end position="686"/>
    </location>
</feature>
<evidence type="ECO:0000259" key="2">
    <source>
        <dbReference type="PROSITE" id="PS50031"/>
    </source>
</evidence>
<feature type="region of interest" description="Disordered" evidence="1">
    <location>
        <begin position="911"/>
        <end position="954"/>
    </location>
</feature>
<feature type="compositionally biased region" description="Polar residues" evidence="1">
    <location>
        <begin position="514"/>
        <end position="526"/>
    </location>
</feature>
<dbReference type="PROSITE" id="PS50031">
    <property type="entry name" value="EH"/>
    <property type="match status" value="1"/>
</dbReference>
<dbReference type="PANTHER" id="PTHR15463">
    <property type="entry name" value="AP1 GAMMA SUBUNIT BINDING PROTEIN 1"/>
    <property type="match status" value="1"/>
</dbReference>
<proteinExistence type="predicted"/>
<name>A0A8J9ZE35_BRALA</name>
<feature type="region of interest" description="Disordered" evidence="1">
    <location>
        <begin position="507"/>
        <end position="617"/>
    </location>
</feature>
<dbReference type="PANTHER" id="PTHR15463:SF2">
    <property type="entry name" value="SYNERGIN GAMMA"/>
    <property type="match status" value="1"/>
</dbReference>
<feature type="compositionally biased region" description="Polar residues" evidence="1">
    <location>
        <begin position="192"/>
        <end position="211"/>
    </location>
</feature>
<dbReference type="Proteomes" id="UP000838412">
    <property type="component" value="Chromosome 2"/>
</dbReference>
<dbReference type="EMBL" id="OV696687">
    <property type="protein sequence ID" value="CAH1252897.1"/>
    <property type="molecule type" value="Genomic_DNA"/>
</dbReference>
<dbReference type="InterPro" id="IPR039656">
    <property type="entry name" value="SYNRG"/>
</dbReference>
<feature type="compositionally biased region" description="Polar residues" evidence="1">
    <location>
        <begin position="323"/>
        <end position="334"/>
    </location>
</feature>
<dbReference type="Pfam" id="PF25999">
    <property type="entry name" value="SYNRG_C"/>
    <property type="match status" value="1"/>
</dbReference>
<evidence type="ECO:0000313" key="4">
    <source>
        <dbReference type="Proteomes" id="UP000838412"/>
    </source>
</evidence>
<feature type="region of interest" description="Disordered" evidence="1">
    <location>
        <begin position="191"/>
        <end position="230"/>
    </location>
</feature>
<organism evidence="3 4">
    <name type="scientific">Branchiostoma lanceolatum</name>
    <name type="common">Common lancelet</name>
    <name type="synonym">Amphioxus lanceolatum</name>
    <dbReference type="NCBI Taxonomy" id="7740"/>
    <lineage>
        <taxon>Eukaryota</taxon>
        <taxon>Metazoa</taxon>
        <taxon>Chordata</taxon>
        <taxon>Cephalochordata</taxon>
        <taxon>Leptocardii</taxon>
        <taxon>Amphioxiformes</taxon>
        <taxon>Branchiostomatidae</taxon>
        <taxon>Branchiostoma</taxon>
    </lineage>
</organism>
<feature type="compositionally biased region" description="Low complexity" evidence="1">
    <location>
        <begin position="599"/>
        <end position="612"/>
    </location>
</feature>
<dbReference type="InterPro" id="IPR059024">
    <property type="entry name" value="SYNRG_C"/>
</dbReference>
<keyword evidence="4" id="KW-1185">Reference proteome</keyword>
<evidence type="ECO:0000313" key="3">
    <source>
        <dbReference type="EMBL" id="CAH1252897.1"/>
    </source>
</evidence>
<dbReference type="GO" id="GO:0030130">
    <property type="term" value="C:clathrin coat of trans-Golgi network vesicle"/>
    <property type="evidence" value="ECO:0007669"/>
    <property type="project" value="TreeGrafter"/>
</dbReference>
<feature type="domain" description="EH" evidence="2">
    <location>
        <begin position="382"/>
        <end position="487"/>
    </location>
</feature>
<accession>A0A8J9ZE35</accession>
<feature type="region of interest" description="Disordered" evidence="1">
    <location>
        <begin position="124"/>
        <end position="158"/>
    </location>
</feature>
<feature type="region of interest" description="Disordered" evidence="1">
    <location>
        <begin position="752"/>
        <end position="779"/>
    </location>
</feature>
<dbReference type="InterPro" id="IPR000261">
    <property type="entry name" value="EH_dom"/>
</dbReference>
<dbReference type="Gene3D" id="1.10.238.10">
    <property type="entry name" value="EF-hand"/>
    <property type="match status" value="1"/>
</dbReference>
<feature type="region of interest" description="Disordered" evidence="1">
    <location>
        <begin position="304"/>
        <end position="334"/>
    </location>
</feature>
<reference evidence="3" key="1">
    <citation type="submission" date="2022-01" db="EMBL/GenBank/DDBJ databases">
        <authorList>
            <person name="Braso-Vives M."/>
        </authorList>
    </citation>
    <scope>NUCLEOTIDE SEQUENCE</scope>
</reference>
<feature type="compositionally biased region" description="Low complexity" evidence="1">
    <location>
        <begin position="569"/>
        <end position="585"/>
    </location>
</feature>
<feature type="region of interest" description="Disordered" evidence="1">
    <location>
        <begin position="246"/>
        <end position="270"/>
    </location>
</feature>
<gene>
    <name evidence="3" type="primary">SYNRG</name>
    <name evidence="3" type="ORF">BLAG_LOCUS12842</name>
</gene>
<dbReference type="OrthoDB" id="524326at2759"/>
<evidence type="ECO:0000256" key="1">
    <source>
        <dbReference type="SAM" id="MobiDB-lite"/>
    </source>
</evidence>
<sequence>MCFYLFFTTRNPNYPGGGGAPRPGFNMFPGQQMAQQGMMGTPTHQGMMGVGPMPQGMMGVPQGMMRQAAPGQMAAQMQGMAPGFLGSPVPGMAPQFGGMPQQYGVPVSGGYAYSPEMQKNYADQQKKFAEQQQKMMEEQKKREEKERKERQFQEQKRRLGAMRTASMGKGGANFDSMFGRAVQGFALDVTKGSPSPKAQVTSPSMPPSTSDFGGPAPGLTPPSHGAPLPAAAMTPPTNTGDDDFGAFLGGPAQGQPQGQPQGGGPPVQITSVVEPVGHASLPQDIGPQGPNLQSMMLESCDLTGPDKPKKAFQKAAPPRMPTINKTATPSQKARDWNASSFSGIFTVESPQAPQMAEAQLGSPAVAAPVTAQSPTLPLWCQNDAAVPEAYRKVVESVTTEAGLETRLLYPILVSSSLPKEVLGQLWAMANRTVPGTLMREELYLILGLIAVAQTGAGPVTLEFLHTVQQPPVPKLDENLLVPPKGRSSSFGPQGMLGGPPAVPLLPGTMATVPPVSQSALGKTDQPQGMMGGDDDFADFQEAPRPSSGSFGDFTTGVSVPALPQGVLRPPGSASPSPSVSSVGSSNQGDKYVVCKPPTEDSQSSGSTDTSSDYPDKYGAIRAYMGSDSQDSTSLSSHGSGFNTAFLKSLSTHHNKALPDLAGFEDENFATAPPTLPSKPSVPTPPLSSDIFNIRKKSFNDFADFKSADSNVWEKQDGGNADEFGDFASTSDLKKSSSRQKLTESLSGFADFVQSGKSAPPGDGNFADFQQSSDLMGGDDNASDKYSVFKAISEDTQSLTSIGSTDASKDSDKYGIFRELGSSEGQPQDDLFGSLSSAESKKTGGSEKDTQSVRSLELPAMTSTEATSKSEEFGDFSAISVAQPPNLGKDTGLFNSQSTKATGEFGAFASLGNTAAPPTDSNKYDMFKEQSSGQGTESKDEFGDFSWSSSTKQSPFGDFKGLATSIGGDLSSLTSSSANQTFGGFADPVQGNTPVFGQPTKISQPESKLPDWSMGISQSGGSETSLPSSLFDSIQTDKKSVQIRDLTDLSDLKSANVPREDEFGDFNSAAEKTGGGQGDFGQFSTAESGPGPSVGSKEAGKYAGAVVLASSVPTKPVADSSPLYIRDRYSGMSSTVEDNERHEYEWKRCLESCLKEIRNANNIFNDISSSSVCNEVIKSVQGSDYIRGVIEIYRVVCRITVGMRSASCGTAELHQLLKEIDLVWNNLSAFLTSSPIMPEPGSLDFSTGALKPGISDAQLACGVCLLSVDSRSKAFDRQDDCNKLNYGGRQYHAPCANFWVNRVNSTLPALPLRELL</sequence>
<feature type="compositionally biased region" description="Basic and acidic residues" evidence="1">
    <location>
        <begin position="124"/>
        <end position="157"/>
    </location>
</feature>
<feature type="compositionally biased region" description="Pro residues" evidence="1">
    <location>
        <begin position="673"/>
        <end position="685"/>
    </location>
</feature>